<dbReference type="SUPFAM" id="SSF47384">
    <property type="entry name" value="Homodimeric domain of signal transducing histidine kinase"/>
    <property type="match status" value="1"/>
</dbReference>
<dbReference type="InterPro" id="IPR052340">
    <property type="entry name" value="RNase_Y/CdgJ"/>
</dbReference>
<dbReference type="InterPro" id="IPR003594">
    <property type="entry name" value="HATPase_dom"/>
</dbReference>
<dbReference type="InterPro" id="IPR006674">
    <property type="entry name" value="HD_domain"/>
</dbReference>
<dbReference type="InterPro" id="IPR004358">
    <property type="entry name" value="Sig_transdc_His_kin-like_C"/>
</dbReference>
<dbReference type="PRINTS" id="PR00344">
    <property type="entry name" value="BCTRLSENSOR"/>
</dbReference>
<dbReference type="SUPFAM" id="SSF109604">
    <property type="entry name" value="HD-domain/PDEase-like"/>
    <property type="match status" value="1"/>
</dbReference>
<dbReference type="InterPro" id="IPR036097">
    <property type="entry name" value="HisK_dim/P_sf"/>
</dbReference>
<name>A0A1M7YER1_9BACT</name>
<evidence type="ECO:0000256" key="1">
    <source>
        <dbReference type="ARBA" id="ARBA00000085"/>
    </source>
</evidence>
<protein>
    <recommendedName>
        <fullName evidence="2">histidine kinase</fullName>
        <ecNumber evidence="2">2.7.13.3</ecNumber>
    </recommendedName>
</protein>
<dbReference type="SMART" id="SM00388">
    <property type="entry name" value="HisKA"/>
    <property type="match status" value="1"/>
</dbReference>
<keyword evidence="8" id="KW-1185">Reference proteome</keyword>
<gene>
    <name evidence="7" type="ORF">SAMN02745220_03816</name>
</gene>
<dbReference type="Gene3D" id="3.30.565.10">
    <property type="entry name" value="Histidine kinase-like ATPase, C-terminal domain"/>
    <property type="match status" value="1"/>
</dbReference>
<accession>A0A1M7YER1</accession>
<dbReference type="InterPro" id="IPR005467">
    <property type="entry name" value="His_kinase_dom"/>
</dbReference>
<feature type="domain" description="Histidine kinase" evidence="4">
    <location>
        <begin position="490"/>
        <end position="707"/>
    </location>
</feature>
<reference evidence="7 8" key="1">
    <citation type="submission" date="2016-12" db="EMBL/GenBank/DDBJ databases">
        <authorList>
            <person name="Song W.-J."/>
            <person name="Kurnit D.M."/>
        </authorList>
    </citation>
    <scope>NUCLEOTIDE SEQUENCE [LARGE SCALE GENOMIC DNA]</scope>
    <source>
        <strain evidence="7 8">DSM 18488</strain>
    </source>
</reference>
<dbReference type="Gene3D" id="1.10.3210.10">
    <property type="entry name" value="Hypothetical protein af1432"/>
    <property type="match status" value="1"/>
</dbReference>
<sequence length="707" mass="77059">MSSTTPVPHQHLNLSKIPALPQTLIELLDACNDPEVNIYGVGELVARDSVISGRILQLANSAFLGAKSAFGEIQQAVIYLGLDTVRNLAVCVSVHETFDANSNSAKINLPQFWYHSLLTAILAKNLAEKTAKASPAEAYLCGLLHDLGKLLLASGYPDDYERLLTSVPQGKTFTESEQHYFGIHHGDVGSSLIHHWKLPEHLAKAIALHHTHSVNGSENPLVDIIHLANSLSHIPDEDGNIPPLPLSILLGKKELRAVLTASQASVDEIARALGIKVEKGVDSAAKHQKTTKDDSLRQELQEKTRQMMVLHGAIDNLLKAENQDRICQILEETLMLLAELRHAFLLLPQDGTKDLSVAISAANPLRQHLADIPIPDCSSSSIIHQCIDNAIICHTGPDRTTRSEADSRLTAFLNCEQLLAIPLPLADTERGALVLGLRSYQADQLGVHNNSLSFLASHVGARLSLEQLSRRMSSELIHKELTGVEKVTRAIAHEISNPLAVIQNYLVVLERKIGNGDNPAQDLQLIGDEIGRISTIARQLENLTDLTRRPTGKSMRLDHILRDTLTFFRESLFSRKNIEVQVRLEPETRSLVAPVEILRQVLAILFANAADAMPDGGRIEIGSSLADTGQPYSEKILAISVCDNGPGIPEEMRPTIFNAGVTTKTEGHLGLGLSIARKLLLDREGTIGCTPAPGRGTCFTIRLPISD</sequence>
<dbReference type="CDD" id="cd00082">
    <property type="entry name" value="HisKA"/>
    <property type="match status" value="1"/>
</dbReference>
<dbReference type="PROSITE" id="PS50109">
    <property type="entry name" value="HIS_KIN"/>
    <property type="match status" value="1"/>
</dbReference>
<dbReference type="EC" id="2.7.13.3" evidence="2"/>
<keyword evidence="3" id="KW-0597">Phosphoprotein</keyword>
<dbReference type="PROSITE" id="PS51833">
    <property type="entry name" value="HDOD"/>
    <property type="match status" value="1"/>
</dbReference>
<dbReference type="Pfam" id="PF00512">
    <property type="entry name" value="HisKA"/>
    <property type="match status" value="1"/>
</dbReference>
<dbReference type="InterPro" id="IPR013976">
    <property type="entry name" value="HDOD"/>
</dbReference>
<dbReference type="CDD" id="cd00075">
    <property type="entry name" value="HATPase"/>
    <property type="match status" value="1"/>
</dbReference>
<dbReference type="InterPro" id="IPR006675">
    <property type="entry name" value="HDIG_dom"/>
</dbReference>
<comment type="catalytic activity">
    <reaction evidence="1">
        <text>ATP + protein L-histidine = ADP + protein N-phospho-L-histidine.</text>
        <dbReference type="EC" id="2.7.13.3"/>
    </reaction>
</comment>
<evidence type="ECO:0000259" key="4">
    <source>
        <dbReference type="PROSITE" id="PS50109"/>
    </source>
</evidence>
<dbReference type="NCBIfam" id="TIGR00277">
    <property type="entry name" value="HDIG"/>
    <property type="match status" value="1"/>
</dbReference>
<proteinExistence type="predicted"/>
<evidence type="ECO:0000259" key="6">
    <source>
        <dbReference type="PROSITE" id="PS51833"/>
    </source>
</evidence>
<dbReference type="PANTHER" id="PTHR33525">
    <property type="match status" value="1"/>
</dbReference>
<dbReference type="EMBL" id="FRFE01000022">
    <property type="protein sequence ID" value="SHO51069.1"/>
    <property type="molecule type" value="Genomic_DNA"/>
</dbReference>
<organism evidence="7 8">
    <name type="scientific">Desulfopila aestuarii DSM 18488</name>
    <dbReference type="NCBI Taxonomy" id="1121416"/>
    <lineage>
        <taxon>Bacteria</taxon>
        <taxon>Pseudomonadati</taxon>
        <taxon>Thermodesulfobacteriota</taxon>
        <taxon>Desulfobulbia</taxon>
        <taxon>Desulfobulbales</taxon>
        <taxon>Desulfocapsaceae</taxon>
        <taxon>Desulfopila</taxon>
    </lineage>
</organism>
<dbReference type="Proteomes" id="UP000184603">
    <property type="component" value="Unassembled WGS sequence"/>
</dbReference>
<dbReference type="SMART" id="SM00387">
    <property type="entry name" value="HATPase_c"/>
    <property type="match status" value="1"/>
</dbReference>
<dbReference type="InterPro" id="IPR036890">
    <property type="entry name" value="HATPase_C_sf"/>
</dbReference>
<dbReference type="GO" id="GO:0000155">
    <property type="term" value="F:phosphorelay sensor kinase activity"/>
    <property type="evidence" value="ECO:0007669"/>
    <property type="project" value="InterPro"/>
</dbReference>
<feature type="domain" description="HD" evidence="5">
    <location>
        <begin position="112"/>
        <end position="234"/>
    </location>
</feature>
<dbReference type="RefSeq" id="WP_073615260.1">
    <property type="nucleotide sequence ID" value="NZ_FRFE01000022.1"/>
</dbReference>
<dbReference type="InterPro" id="IPR003661">
    <property type="entry name" value="HisK_dim/P_dom"/>
</dbReference>
<dbReference type="AlphaFoldDB" id="A0A1M7YER1"/>
<evidence type="ECO:0000256" key="3">
    <source>
        <dbReference type="ARBA" id="ARBA00022553"/>
    </source>
</evidence>
<dbReference type="InterPro" id="IPR003607">
    <property type="entry name" value="HD/PDEase_dom"/>
</dbReference>
<dbReference type="PANTHER" id="PTHR33525:SF3">
    <property type="entry name" value="RIBONUCLEASE Y"/>
    <property type="match status" value="1"/>
</dbReference>
<dbReference type="STRING" id="1121416.SAMN02745220_03816"/>
<dbReference type="PROSITE" id="PS51831">
    <property type="entry name" value="HD"/>
    <property type="match status" value="1"/>
</dbReference>
<dbReference type="Pfam" id="PF08668">
    <property type="entry name" value="HDOD"/>
    <property type="match status" value="1"/>
</dbReference>
<evidence type="ECO:0000256" key="2">
    <source>
        <dbReference type="ARBA" id="ARBA00012438"/>
    </source>
</evidence>
<dbReference type="Gene3D" id="1.10.287.130">
    <property type="match status" value="1"/>
</dbReference>
<evidence type="ECO:0000313" key="8">
    <source>
        <dbReference type="Proteomes" id="UP000184603"/>
    </source>
</evidence>
<evidence type="ECO:0000259" key="5">
    <source>
        <dbReference type="PROSITE" id="PS51831"/>
    </source>
</evidence>
<dbReference type="SUPFAM" id="SSF55874">
    <property type="entry name" value="ATPase domain of HSP90 chaperone/DNA topoisomerase II/histidine kinase"/>
    <property type="match status" value="1"/>
</dbReference>
<dbReference type="Pfam" id="PF02518">
    <property type="entry name" value="HATPase_c"/>
    <property type="match status" value="1"/>
</dbReference>
<evidence type="ECO:0000313" key="7">
    <source>
        <dbReference type="EMBL" id="SHO51069.1"/>
    </source>
</evidence>
<dbReference type="OrthoDB" id="9797768at2"/>
<feature type="domain" description="HDOD" evidence="6">
    <location>
        <begin position="17"/>
        <end position="212"/>
    </location>
</feature>
<dbReference type="SMART" id="SM00471">
    <property type="entry name" value="HDc"/>
    <property type="match status" value="1"/>
</dbReference>